<protein>
    <recommendedName>
        <fullName evidence="1">Antitoxin VbhA domain-containing protein</fullName>
    </recommendedName>
</protein>
<dbReference type="EMBL" id="CP129681">
    <property type="protein sequence ID" value="XDS47769.1"/>
    <property type="molecule type" value="Genomic_DNA"/>
</dbReference>
<dbReference type="Pfam" id="PF18495">
    <property type="entry name" value="VbhA"/>
    <property type="match status" value="1"/>
</dbReference>
<organism evidence="2">
    <name type="scientific">Bifidobacterium fermentum</name>
    <dbReference type="NCBI Taxonomy" id="3059035"/>
    <lineage>
        <taxon>Bacteria</taxon>
        <taxon>Bacillati</taxon>
        <taxon>Actinomycetota</taxon>
        <taxon>Actinomycetes</taxon>
        <taxon>Bifidobacteriales</taxon>
        <taxon>Bifidobacteriaceae</taxon>
        <taxon>Bifidobacterium</taxon>
    </lineage>
</organism>
<sequence>MIDEREKACRRAAFKDGIHSAYLDGGMVSDAFRAGAEEYINGIIDTEELRKRIQRRYGVTPDAHQ</sequence>
<dbReference type="InterPro" id="IPR043038">
    <property type="entry name" value="VbhA_sf"/>
</dbReference>
<dbReference type="Gene3D" id="1.10.8.1050">
    <property type="entry name" value="Antitoxin VbhA-like"/>
    <property type="match status" value="1"/>
</dbReference>
<evidence type="ECO:0000313" key="2">
    <source>
        <dbReference type="EMBL" id="XDS47769.1"/>
    </source>
</evidence>
<dbReference type="CDD" id="cd11586">
    <property type="entry name" value="VbhA_like"/>
    <property type="match status" value="1"/>
</dbReference>
<dbReference type="AlphaFoldDB" id="A0AB39UFT2"/>
<dbReference type="InterPro" id="IPR033788">
    <property type="entry name" value="VbhA-like"/>
</dbReference>
<reference evidence="2" key="1">
    <citation type="submission" date="2023-07" db="EMBL/GenBank/DDBJ databases">
        <title>Bifidobacterium aquikefiriaerophilum sp. nov. and Bifidobacterium eccum sp. nov., isolated from water kefir.</title>
        <authorList>
            <person name="Breselge S."/>
            <person name="Bellassi P."/>
            <person name="Barcenilla C."/>
            <person name="Alvarez-Ordonez A."/>
            <person name="Morelli L."/>
            <person name="Cotter P.D."/>
        </authorList>
    </citation>
    <scope>NUCLEOTIDE SEQUENCE</scope>
    <source>
        <strain evidence="2">WK048_4_13</strain>
        <plasmid evidence="2">unnamed6</plasmid>
    </source>
</reference>
<keyword evidence="2" id="KW-0614">Plasmid</keyword>
<name>A0AB39UFT2_9BIFI</name>
<dbReference type="InterPro" id="IPR041535">
    <property type="entry name" value="VbhA"/>
</dbReference>
<geneLocation type="plasmid" evidence="2">
    <name>unnamed6</name>
</geneLocation>
<evidence type="ECO:0000259" key="1">
    <source>
        <dbReference type="Pfam" id="PF18495"/>
    </source>
</evidence>
<feature type="domain" description="Antitoxin VbhA" evidence="1">
    <location>
        <begin position="10"/>
        <end position="56"/>
    </location>
</feature>
<accession>A0AB39UFT2</accession>
<dbReference type="RefSeq" id="WP_369343273.1">
    <property type="nucleotide sequence ID" value="NZ_CP129681.1"/>
</dbReference>
<gene>
    <name evidence="2" type="ORF">QN217_11310</name>
</gene>
<proteinExistence type="predicted"/>